<dbReference type="InterPro" id="IPR046879">
    <property type="entry name" value="KANL3/Tex30_Abhydrolase"/>
</dbReference>
<sequence length="206" mass="22270">MSNSSFSDEPATAPLATLLLGHGAGAPMDSSFMTLLAQSLAQHGVHVLRFEFPYMQARRVDGRKRPPSPMPALQAHLRELCEGLDAPFFVGGKSMGGRVASMSAGELGARGFICFGYPFHPPSKPEKTRIAHLQQLTCPGLILQGTRDPLGKPEEVASYPLDSSLQLHWLNSGDHDFKPLKASGQTQQQLIEEAAECAADFCRQNA</sequence>
<accession>A0A0F9V2T6</accession>
<dbReference type="PANTHER" id="PTHR13136">
    <property type="entry name" value="TESTIS DEVELOPMENT PROTEIN PRTD"/>
    <property type="match status" value="1"/>
</dbReference>
<evidence type="ECO:0000259" key="1">
    <source>
        <dbReference type="Pfam" id="PF20408"/>
    </source>
</evidence>
<dbReference type="Pfam" id="PF20408">
    <property type="entry name" value="Abhydrolase_11"/>
    <property type="match status" value="1"/>
</dbReference>
<organism evidence="2">
    <name type="scientific">marine sediment metagenome</name>
    <dbReference type="NCBI Taxonomy" id="412755"/>
    <lineage>
        <taxon>unclassified sequences</taxon>
        <taxon>metagenomes</taxon>
        <taxon>ecological metagenomes</taxon>
    </lineage>
</organism>
<name>A0A0F9V2T6_9ZZZZ</name>
<dbReference type="EMBL" id="LAZR01000046">
    <property type="protein sequence ID" value="KKN99580.1"/>
    <property type="molecule type" value="Genomic_DNA"/>
</dbReference>
<dbReference type="SUPFAM" id="SSF53474">
    <property type="entry name" value="alpha/beta-Hydrolases"/>
    <property type="match status" value="1"/>
</dbReference>
<dbReference type="Gene3D" id="3.40.50.1820">
    <property type="entry name" value="alpha/beta hydrolase"/>
    <property type="match status" value="1"/>
</dbReference>
<gene>
    <name evidence="2" type="ORF">LCGC14_0136710</name>
</gene>
<protein>
    <recommendedName>
        <fullName evidence="1">KANL3/Tex30 alpha/beta hydrolase-like domain-containing protein</fullName>
    </recommendedName>
</protein>
<dbReference type="AlphaFoldDB" id="A0A0F9V2T6"/>
<dbReference type="InterPro" id="IPR029058">
    <property type="entry name" value="AB_hydrolase_fold"/>
</dbReference>
<evidence type="ECO:0000313" key="2">
    <source>
        <dbReference type="EMBL" id="KKN99580.1"/>
    </source>
</evidence>
<dbReference type="PANTHER" id="PTHR13136:SF11">
    <property type="entry name" value="TESTIS-EXPRESSED PROTEIN 30"/>
    <property type="match status" value="1"/>
</dbReference>
<proteinExistence type="predicted"/>
<feature type="domain" description="KANL3/Tex30 alpha/beta hydrolase-like" evidence="1">
    <location>
        <begin position="16"/>
        <end position="202"/>
    </location>
</feature>
<dbReference type="InterPro" id="IPR026555">
    <property type="entry name" value="NSL3/Tex30"/>
</dbReference>
<reference evidence="2" key="1">
    <citation type="journal article" date="2015" name="Nature">
        <title>Complex archaea that bridge the gap between prokaryotes and eukaryotes.</title>
        <authorList>
            <person name="Spang A."/>
            <person name="Saw J.H."/>
            <person name="Jorgensen S.L."/>
            <person name="Zaremba-Niedzwiedzka K."/>
            <person name="Martijn J."/>
            <person name="Lind A.E."/>
            <person name="van Eijk R."/>
            <person name="Schleper C."/>
            <person name="Guy L."/>
            <person name="Ettema T.J."/>
        </authorList>
    </citation>
    <scope>NUCLEOTIDE SEQUENCE</scope>
</reference>
<comment type="caution">
    <text evidence="2">The sequence shown here is derived from an EMBL/GenBank/DDBJ whole genome shotgun (WGS) entry which is preliminary data.</text>
</comment>